<proteinExistence type="predicted"/>
<dbReference type="EMBL" id="CP059399">
    <property type="protein sequence ID" value="QLY30384.1"/>
    <property type="molecule type" value="Genomic_DNA"/>
</dbReference>
<organism evidence="3 4">
    <name type="scientific">Nocardia huaxiensis</name>
    <dbReference type="NCBI Taxonomy" id="2755382"/>
    <lineage>
        <taxon>Bacteria</taxon>
        <taxon>Bacillati</taxon>
        <taxon>Actinomycetota</taxon>
        <taxon>Actinomycetes</taxon>
        <taxon>Mycobacteriales</taxon>
        <taxon>Nocardiaceae</taxon>
        <taxon>Nocardia</taxon>
    </lineage>
</organism>
<name>A0A7D6Z3U1_9NOCA</name>
<evidence type="ECO:0000313" key="4">
    <source>
        <dbReference type="Proteomes" id="UP000515512"/>
    </source>
</evidence>
<evidence type="ECO:0000313" key="3">
    <source>
        <dbReference type="EMBL" id="QLY30384.1"/>
    </source>
</evidence>
<dbReference type="AlphaFoldDB" id="A0A7D6Z3U1"/>
<keyword evidence="4" id="KW-1185">Reference proteome</keyword>
<reference evidence="3 4" key="1">
    <citation type="submission" date="2020-07" db="EMBL/GenBank/DDBJ databases">
        <authorList>
            <person name="Zhuang K."/>
            <person name="Ran Y."/>
        </authorList>
    </citation>
    <scope>NUCLEOTIDE SEQUENCE [LARGE SCALE GENOMIC DNA]</scope>
    <source>
        <strain evidence="3 4">WCH-YHL-001</strain>
    </source>
</reference>
<gene>
    <name evidence="3" type="ORF">H0264_35550</name>
</gene>
<dbReference type="KEGG" id="nhu:H0264_35550"/>
<protein>
    <recommendedName>
        <fullName evidence="5">Secreted protein</fullName>
    </recommendedName>
</protein>
<dbReference type="RefSeq" id="WP_181581582.1">
    <property type="nucleotide sequence ID" value="NZ_CP059399.1"/>
</dbReference>
<evidence type="ECO:0000256" key="1">
    <source>
        <dbReference type="SAM" id="MobiDB-lite"/>
    </source>
</evidence>
<dbReference type="Proteomes" id="UP000515512">
    <property type="component" value="Chromosome"/>
</dbReference>
<keyword evidence="2" id="KW-0732">Signal</keyword>
<feature type="chain" id="PRO_5027708367" description="Secreted protein" evidence="2">
    <location>
        <begin position="26"/>
        <end position="120"/>
    </location>
</feature>
<sequence length="120" mass="11553">MKRSAVTTLLATAAILSAAPAVASADIVLTDAATTNADDPLQSEVTGSASGSANTGTSGGLATTGSTGTGSFGLPNLDKLLFGPFDTLCAVTGSASTILGKTSFGCDNLNGKGNLGLPTT</sequence>
<accession>A0A7D6Z3U1</accession>
<feature type="compositionally biased region" description="Low complexity" evidence="1">
    <location>
        <begin position="46"/>
        <end position="65"/>
    </location>
</feature>
<feature type="region of interest" description="Disordered" evidence="1">
    <location>
        <begin position="38"/>
        <end position="65"/>
    </location>
</feature>
<evidence type="ECO:0008006" key="5">
    <source>
        <dbReference type="Google" id="ProtNLM"/>
    </source>
</evidence>
<evidence type="ECO:0000256" key="2">
    <source>
        <dbReference type="SAM" id="SignalP"/>
    </source>
</evidence>
<feature type="signal peptide" evidence="2">
    <location>
        <begin position="1"/>
        <end position="25"/>
    </location>
</feature>